<comment type="caution">
    <text evidence="1">The sequence shown here is derived from an EMBL/GenBank/DDBJ whole genome shotgun (WGS) entry which is preliminary data.</text>
</comment>
<dbReference type="GO" id="GO:0005730">
    <property type="term" value="C:nucleolus"/>
    <property type="evidence" value="ECO:0007669"/>
    <property type="project" value="TreeGrafter"/>
</dbReference>
<dbReference type="STRING" id="35608.A0A2U1P8H6"/>
<dbReference type="InterPro" id="IPR051972">
    <property type="entry name" value="Glutamate-rich_WD_repeat"/>
</dbReference>
<protein>
    <submittedName>
        <fullName evidence="1">Glutamate-rich WD repeat-containing protein 1</fullName>
    </submittedName>
</protein>
<proteinExistence type="predicted"/>
<accession>A0A2U1P8H6</accession>
<gene>
    <name evidence="1" type="ORF">CTI12_AA181180</name>
</gene>
<dbReference type="PANTHER" id="PTHR45903">
    <property type="entry name" value="GLUTAMATE-RICH WD REPEAT-CONTAINING PROTEIN 1"/>
    <property type="match status" value="1"/>
</dbReference>
<dbReference type="AlphaFoldDB" id="A0A2U1P8H6"/>
<reference evidence="1 2" key="1">
    <citation type="journal article" date="2018" name="Mol. Plant">
        <title>The genome of Artemisia annua provides insight into the evolution of Asteraceae family and artemisinin biosynthesis.</title>
        <authorList>
            <person name="Shen Q."/>
            <person name="Zhang L."/>
            <person name="Liao Z."/>
            <person name="Wang S."/>
            <person name="Yan T."/>
            <person name="Shi P."/>
            <person name="Liu M."/>
            <person name="Fu X."/>
            <person name="Pan Q."/>
            <person name="Wang Y."/>
            <person name="Lv Z."/>
            <person name="Lu X."/>
            <person name="Zhang F."/>
            <person name="Jiang W."/>
            <person name="Ma Y."/>
            <person name="Chen M."/>
            <person name="Hao X."/>
            <person name="Li L."/>
            <person name="Tang Y."/>
            <person name="Lv G."/>
            <person name="Zhou Y."/>
            <person name="Sun X."/>
            <person name="Brodelius P.E."/>
            <person name="Rose J.K.C."/>
            <person name="Tang K."/>
        </authorList>
    </citation>
    <scope>NUCLEOTIDE SEQUENCE [LARGE SCALE GENOMIC DNA]</scope>
    <source>
        <strain evidence="2">cv. Huhao1</strain>
        <tissue evidence="1">Leaf</tissue>
    </source>
</reference>
<dbReference type="GO" id="GO:0042254">
    <property type="term" value="P:ribosome biogenesis"/>
    <property type="evidence" value="ECO:0007669"/>
    <property type="project" value="TreeGrafter"/>
</dbReference>
<dbReference type="Proteomes" id="UP000245207">
    <property type="component" value="Unassembled WGS sequence"/>
</dbReference>
<name>A0A2U1P8H6_ARTAN</name>
<organism evidence="1 2">
    <name type="scientific">Artemisia annua</name>
    <name type="common">Sweet wormwood</name>
    <dbReference type="NCBI Taxonomy" id="35608"/>
    <lineage>
        <taxon>Eukaryota</taxon>
        <taxon>Viridiplantae</taxon>
        <taxon>Streptophyta</taxon>
        <taxon>Embryophyta</taxon>
        <taxon>Tracheophyta</taxon>
        <taxon>Spermatophyta</taxon>
        <taxon>Magnoliopsida</taxon>
        <taxon>eudicotyledons</taxon>
        <taxon>Gunneridae</taxon>
        <taxon>Pentapetalae</taxon>
        <taxon>asterids</taxon>
        <taxon>campanulids</taxon>
        <taxon>Asterales</taxon>
        <taxon>Asteraceae</taxon>
        <taxon>Asteroideae</taxon>
        <taxon>Anthemideae</taxon>
        <taxon>Artemisiinae</taxon>
        <taxon>Artemisia</taxon>
    </lineage>
</organism>
<evidence type="ECO:0000313" key="1">
    <source>
        <dbReference type="EMBL" id="PWA82055.1"/>
    </source>
</evidence>
<dbReference type="EMBL" id="PKPP01001515">
    <property type="protein sequence ID" value="PWA82055.1"/>
    <property type="molecule type" value="Genomic_DNA"/>
</dbReference>
<sequence>MATVTASKALGSHGSCFGFVFALVPRSGFSYLFSTTDFGVGGVKKGEGPSSSNGIPSIPTKVWQPGVDGLEEGEELQCDPSAYNSLHAFHIGWPCLRNWMNRLVFQLSTTQAPVTNQGEILFPRPLALVKGIQNVCVLDWGMFEVECESDPSCVRMSHGFALAWSTPGIKERVGRKDRVPWFQHI</sequence>
<keyword evidence="2" id="KW-1185">Reference proteome</keyword>
<dbReference type="PANTHER" id="PTHR45903:SF1">
    <property type="entry name" value="GLUTAMATE-RICH WD REPEAT-CONTAINING PROTEIN 1"/>
    <property type="match status" value="1"/>
</dbReference>
<dbReference type="OrthoDB" id="2161379at2759"/>
<evidence type="ECO:0000313" key="2">
    <source>
        <dbReference type="Proteomes" id="UP000245207"/>
    </source>
</evidence>